<sequence length="424" mass="49211">MFCNCGHAAGTSSIMQNDAGNHAVDLSQLTSSEDSIFRIPGLFKMHNEQAYAPYKFSIGPWHFGKTQELRTGQNMKESYLVRFINRFEDPEAKKDELEEAIKREREKARICYEGGDVYGGKNLDVAIEEFEEILLLDGCFIIELLCTRDAPQVFSWVNYQVILHDLLLLDNQIPWFVLELLFDEIHDQPQFTDLTLVKLARDFFASAIPPCEFQQLQTSNILHVVDFVWRFWSDSQKMRLGSYNERFTKKSIPSATRLKEAGVKFEVIIEERLRHTLDVRFNKGVLEIPCLLIGPWTETILRNLIIFEQCSIGCTPCVTWYAVLLDCLVDTADDVDLLSRAGVLENRLNPEETAKFLNRLRDNTLINGFRYDKLCEDVNNYCKRGWPRWRASLIQNYFTKPWAIVSVVFATIVLFFTIMQVFYK</sequence>
<organism evidence="2 3">
    <name type="scientific">Rubroshorea leprosula</name>
    <dbReference type="NCBI Taxonomy" id="152421"/>
    <lineage>
        <taxon>Eukaryota</taxon>
        <taxon>Viridiplantae</taxon>
        <taxon>Streptophyta</taxon>
        <taxon>Embryophyta</taxon>
        <taxon>Tracheophyta</taxon>
        <taxon>Spermatophyta</taxon>
        <taxon>Magnoliopsida</taxon>
        <taxon>eudicotyledons</taxon>
        <taxon>Gunneridae</taxon>
        <taxon>Pentapetalae</taxon>
        <taxon>rosids</taxon>
        <taxon>malvids</taxon>
        <taxon>Malvales</taxon>
        <taxon>Dipterocarpaceae</taxon>
        <taxon>Rubroshorea</taxon>
    </lineage>
</organism>
<dbReference type="InterPro" id="IPR004158">
    <property type="entry name" value="DUF247_pln"/>
</dbReference>
<dbReference type="PANTHER" id="PTHR31170:SF17">
    <property type="match status" value="1"/>
</dbReference>
<accession>A0AAV5LVA0</accession>
<reference evidence="2 3" key="1">
    <citation type="journal article" date="2021" name="Commun. Biol.">
        <title>The genome of Shorea leprosula (Dipterocarpaceae) highlights the ecological relevance of drought in aseasonal tropical rainforests.</title>
        <authorList>
            <person name="Ng K.K.S."/>
            <person name="Kobayashi M.J."/>
            <person name="Fawcett J.A."/>
            <person name="Hatakeyama M."/>
            <person name="Paape T."/>
            <person name="Ng C.H."/>
            <person name="Ang C.C."/>
            <person name="Tnah L.H."/>
            <person name="Lee C.T."/>
            <person name="Nishiyama T."/>
            <person name="Sese J."/>
            <person name="O'Brien M.J."/>
            <person name="Copetti D."/>
            <person name="Mohd Noor M.I."/>
            <person name="Ong R.C."/>
            <person name="Putra M."/>
            <person name="Sireger I.Z."/>
            <person name="Indrioko S."/>
            <person name="Kosugi Y."/>
            <person name="Izuno A."/>
            <person name="Isagi Y."/>
            <person name="Lee S.L."/>
            <person name="Shimizu K.K."/>
        </authorList>
    </citation>
    <scope>NUCLEOTIDE SEQUENCE [LARGE SCALE GENOMIC DNA]</scope>
    <source>
        <strain evidence="2">214</strain>
    </source>
</reference>
<gene>
    <name evidence="2" type="ORF">SLEP1_g48886</name>
</gene>
<protein>
    <submittedName>
        <fullName evidence="2">Uncharacterized protein</fullName>
    </submittedName>
</protein>
<name>A0AAV5LVA0_9ROSI</name>
<keyword evidence="1" id="KW-0472">Membrane</keyword>
<keyword evidence="3" id="KW-1185">Reference proteome</keyword>
<comment type="caution">
    <text evidence="2">The sequence shown here is derived from an EMBL/GenBank/DDBJ whole genome shotgun (WGS) entry which is preliminary data.</text>
</comment>
<dbReference type="AlphaFoldDB" id="A0AAV5LVA0"/>
<keyword evidence="1" id="KW-1133">Transmembrane helix</keyword>
<evidence type="ECO:0000256" key="1">
    <source>
        <dbReference type="SAM" id="Phobius"/>
    </source>
</evidence>
<dbReference type="Pfam" id="PF03140">
    <property type="entry name" value="DUF247"/>
    <property type="match status" value="1"/>
</dbReference>
<evidence type="ECO:0000313" key="3">
    <source>
        <dbReference type="Proteomes" id="UP001054252"/>
    </source>
</evidence>
<keyword evidence="1" id="KW-0812">Transmembrane</keyword>
<dbReference type="PANTHER" id="PTHR31170">
    <property type="entry name" value="BNAC04G53230D PROTEIN"/>
    <property type="match status" value="1"/>
</dbReference>
<dbReference type="Proteomes" id="UP001054252">
    <property type="component" value="Unassembled WGS sequence"/>
</dbReference>
<feature type="transmembrane region" description="Helical" evidence="1">
    <location>
        <begin position="402"/>
        <end position="423"/>
    </location>
</feature>
<evidence type="ECO:0000313" key="2">
    <source>
        <dbReference type="EMBL" id="GKV41341.1"/>
    </source>
</evidence>
<proteinExistence type="predicted"/>
<dbReference type="EMBL" id="BPVZ01000149">
    <property type="protein sequence ID" value="GKV41341.1"/>
    <property type="molecule type" value="Genomic_DNA"/>
</dbReference>